<name>A0ABT1YUC9_9BACL</name>
<dbReference type="SUPFAM" id="SSF46785">
    <property type="entry name" value="Winged helix' DNA-binding domain"/>
    <property type="match status" value="1"/>
</dbReference>
<evidence type="ECO:0000259" key="4">
    <source>
        <dbReference type="PROSITE" id="PS50949"/>
    </source>
</evidence>
<dbReference type="Pfam" id="PF13377">
    <property type="entry name" value="Peripla_BP_3"/>
    <property type="match status" value="1"/>
</dbReference>
<dbReference type="PANTHER" id="PTHR30146">
    <property type="entry name" value="LACI-RELATED TRANSCRIPTIONAL REPRESSOR"/>
    <property type="match status" value="1"/>
</dbReference>
<dbReference type="SMART" id="SM00345">
    <property type="entry name" value="HTH_GNTR"/>
    <property type="match status" value="1"/>
</dbReference>
<dbReference type="SUPFAM" id="SSF53822">
    <property type="entry name" value="Periplasmic binding protein-like I"/>
    <property type="match status" value="1"/>
</dbReference>
<dbReference type="CDD" id="cd01541">
    <property type="entry name" value="PBP1_AraR"/>
    <property type="match status" value="1"/>
</dbReference>
<dbReference type="InterPro" id="IPR036388">
    <property type="entry name" value="WH-like_DNA-bd_sf"/>
</dbReference>
<keyword evidence="3" id="KW-0804">Transcription</keyword>
<sequence length="363" mass="41226">MKSKYVLVKDEIKSWILHGKVSAHEKIGTENDIMERFDVSRHTVRQAIGDLEKEGWIYRWQGKGTFCADASKRSKSHSYKTIGVITTYISEYIFSSIIRGIESYLSSTDYMFILTSTNNNIEKEKKCIDSILARNVDAIIVEPTKSAIYNPNINYYLNMETNHIPYVMLNALYPQLQAPSLTMDEEQGGFLATEHLIQLGHKKIIGIFKADDLQGVNRMNGFIRAHRVHNLPIIPGLIISYNTEDPREKIQSEIKNLFNNHNNDVTAIFSYNDAIALYIINFLRELNINVPEDISVVGYDDSYLAEMSEVKLTSVIHPKRTMGLDAAKLIVDLIEGKQQGSQLQSVIYKPELVVRTSTATAKN</sequence>
<dbReference type="EMBL" id="JANQBD010000034">
    <property type="protein sequence ID" value="MCR8635998.1"/>
    <property type="molecule type" value="Genomic_DNA"/>
</dbReference>
<keyword evidence="2" id="KW-0238">DNA-binding</keyword>
<dbReference type="Proteomes" id="UP001300012">
    <property type="component" value="Unassembled WGS sequence"/>
</dbReference>
<dbReference type="Gene3D" id="1.10.10.10">
    <property type="entry name" value="Winged helix-like DNA-binding domain superfamily/Winged helix DNA-binding domain"/>
    <property type="match status" value="1"/>
</dbReference>
<reference evidence="5 6" key="1">
    <citation type="submission" date="2022-08" db="EMBL/GenBank/DDBJ databases">
        <title>Paenibacillus endoradicis sp. nov., Paenibacillus radicibacter sp. nov and Paenibacillus pararadicis sp. nov., three cold-adapted plant growth-promoting bacteria isolated from root of Larix gmelinii in Great Khingan.</title>
        <authorList>
            <person name="Xue H."/>
        </authorList>
    </citation>
    <scope>NUCLEOTIDE SEQUENCE [LARGE SCALE GENOMIC DNA]</scope>
    <source>
        <strain evidence="5 6">N5-1-1-5</strain>
    </source>
</reference>
<dbReference type="InterPro" id="IPR028082">
    <property type="entry name" value="Peripla_BP_I"/>
</dbReference>
<gene>
    <name evidence="5" type="ORF">NV381_32880</name>
</gene>
<dbReference type="PRINTS" id="PR00035">
    <property type="entry name" value="HTHGNTR"/>
</dbReference>
<dbReference type="PANTHER" id="PTHR30146:SF150">
    <property type="entry name" value="ARABINOSE METABOLISM TRANSCRIPTIONAL REPRESSOR"/>
    <property type="match status" value="1"/>
</dbReference>
<evidence type="ECO:0000256" key="2">
    <source>
        <dbReference type="ARBA" id="ARBA00023125"/>
    </source>
</evidence>
<dbReference type="CDD" id="cd07377">
    <property type="entry name" value="WHTH_GntR"/>
    <property type="match status" value="1"/>
</dbReference>
<evidence type="ECO:0000256" key="3">
    <source>
        <dbReference type="ARBA" id="ARBA00023163"/>
    </source>
</evidence>
<proteinExistence type="predicted"/>
<keyword evidence="1" id="KW-0805">Transcription regulation</keyword>
<dbReference type="RefSeq" id="WP_258217538.1">
    <property type="nucleotide sequence ID" value="NZ_JANQBD010000034.1"/>
</dbReference>
<dbReference type="InterPro" id="IPR046335">
    <property type="entry name" value="LacI/GalR-like_sensor"/>
</dbReference>
<dbReference type="InterPro" id="IPR033532">
    <property type="entry name" value="AraR_ligand_bind_dom"/>
</dbReference>
<protein>
    <submittedName>
        <fullName evidence="5">GntR family transcriptional regulator</fullName>
    </submittedName>
</protein>
<evidence type="ECO:0000256" key="1">
    <source>
        <dbReference type="ARBA" id="ARBA00023015"/>
    </source>
</evidence>
<evidence type="ECO:0000313" key="5">
    <source>
        <dbReference type="EMBL" id="MCR8635998.1"/>
    </source>
</evidence>
<evidence type="ECO:0000313" key="6">
    <source>
        <dbReference type="Proteomes" id="UP001300012"/>
    </source>
</evidence>
<dbReference type="Gene3D" id="3.40.50.2300">
    <property type="match status" value="2"/>
</dbReference>
<keyword evidence="6" id="KW-1185">Reference proteome</keyword>
<dbReference type="InterPro" id="IPR000524">
    <property type="entry name" value="Tscrpt_reg_HTH_GntR"/>
</dbReference>
<comment type="caution">
    <text evidence="5">The sequence shown here is derived from an EMBL/GenBank/DDBJ whole genome shotgun (WGS) entry which is preliminary data.</text>
</comment>
<dbReference type="PROSITE" id="PS50949">
    <property type="entry name" value="HTH_GNTR"/>
    <property type="match status" value="1"/>
</dbReference>
<dbReference type="Pfam" id="PF00392">
    <property type="entry name" value="GntR"/>
    <property type="match status" value="1"/>
</dbReference>
<organism evidence="5 6">
    <name type="scientific">Paenibacillus radicis</name>
    <name type="common">ex Xue et al. 2023</name>
    <dbReference type="NCBI Taxonomy" id="2972489"/>
    <lineage>
        <taxon>Bacteria</taxon>
        <taxon>Bacillati</taxon>
        <taxon>Bacillota</taxon>
        <taxon>Bacilli</taxon>
        <taxon>Bacillales</taxon>
        <taxon>Paenibacillaceae</taxon>
        <taxon>Paenibacillus</taxon>
    </lineage>
</organism>
<accession>A0ABT1YUC9</accession>
<feature type="domain" description="HTH gntR-type" evidence="4">
    <location>
        <begin position="2"/>
        <end position="70"/>
    </location>
</feature>
<dbReference type="InterPro" id="IPR036390">
    <property type="entry name" value="WH_DNA-bd_sf"/>
</dbReference>